<evidence type="ECO:0000256" key="9">
    <source>
        <dbReference type="PROSITE-ProRule" id="PRU10141"/>
    </source>
</evidence>
<dbReference type="RefSeq" id="WP_087186324.1">
    <property type="nucleotide sequence ID" value="NZ_NFHO01000005.1"/>
</dbReference>
<evidence type="ECO:0000256" key="10">
    <source>
        <dbReference type="SAM" id="MobiDB-lite"/>
    </source>
</evidence>
<dbReference type="CDD" id="cd14014">
    <property type="entry name" value="STKc_PknB_like"/>
    <property type="match status" value="1"/>
</dbReference>
<feature type="domain" description="PASTA" evidence="13">
    <location>
        <begin position="437"/>
        <end position="505"/>
    </location>
</feature>
<keyword evidence="6 9" id="KW-0067">ATP-binding</keyword>
<evidence type="ECO:0000259" key="13">
    <source>
        <dbReference type="PROSITE" id="PS51178"/>
    </source>
</evidence>
<feature type="region of interest" description="Disordered" evidence="10">
    <location>
        <begin position="472"/>
        <end position="495"/>
    </location>
</feature>
<dbReference type="Pfam" id="PF00069">
    <property type="entry name" value="Pkinase"/>
    <property type="match status" value="1"/>
</dbReference>
<keyword evidence="11" id="KW-0812">Transmembrane</keyword>
<dbReference type="Proteomes" id="UP000196560">
    <property type="component" value="Unassembled WGS sequence"/>
</dbReference>
<dbReference type="PROSITE" id="PS51178">
    <property type="entry name" value="PASTA"/>
    <property type="match status" value="3"/>
</dbReference>
<dbReference type="PANTHER" id="PTHR43289:SF34">
    <property type="entry name" value="SERINE_THREONINE-PROTEIN KINASE YBDM-RELATED"/>
    <property type="match status" value="1"/>
</dbReference>
<dbReference type="InterPro" id="IPR008271">
    <property type="entry name" value="Ser/Thr_kinase_AS"/>
</dbReference>
<feature type="compositionally biased region" description="Acidic residues" evidence="10">
    <location>
        <begin position="592"/>
        <end position="602"/>
    </location>
</feature>
<dbReference type="InterPro" id="IPR000719">
    <property type="entry name" value="Prot_kinase_dom"/>
</dbReference>
<dbReference type="InterPro" id="IPR017441">
    <property type="entry name" value="Protein_kinase_ATP_BS"/>
</dbReference>
<dbReference type="Gene3D" id="3.30.10.20">
    <property type="match status" value="3"/>
</dbReference>
<evidence type="ECO:0000313" key="15">
    <source>
        <dbReference type="Proteomes" id="UP000196560"/>
    </source>
</evidence>
<accession>A0A1Y3U4B9</accession>
<evidence type="ECO:0000256" key="11">
    <source>
        <dbReference type="SAM" id="Phobius"/>
    </source>
</evidence>
<dbReference type="GO" id="GO:0005524">
    <property type="term" value="F:ATP binding"/>
    <property type="evidence" value="ECO:0007669"/>
    <property type="project" value="UniProtKB-UniRule"/>
</dbReference>
<evidence type="ECO:0000313" key="14">
    <source>
        <dbReference type="EMBL" id="OUN43025.1"/>
    </source>
</evidence>
<evidence type="ECO:0000256" key="5">
    <source>
        <dbReference type="ARBA" id="ARBA00022777"/>
    </source>
</evidence>
<evidence type="ECO:0000256" key="7">
    <source>
        <dbReference type="ARBA" id="ARBA00047899"/>
    </source>
</evidence>
<dbReference type="AlphaFoldDB" id="A0A1Y3U4B9"/>
<keyword evidence="15" id="KW-1185">Reference proteome</keyword>
<dbReference type="InterPro" id="IPR005543">
    <property type="entry name" value="PASTA_dom"/>
</dbReference>
<dbReference type="SMART" id="SM00220">
    <property type="entry name" value="S_TKc"/>
    <property type="match status" value="1"/>
</dbReference>
<feature type="domain" description="PASTA" evidence="13">
    <location>
        <begin position="370"/>
        <end position="436"/>
    </location>
</feature>
<dbReference type="NCBIfam" id="NF033483">
    <property type="entry name" value="PknB_PASTA_kin"/>
    <property type="match status" value="1"/>
</dbReference>
<organism evidence="14 15">
    <name type="scientific">Enorma massiliensis</name>
    <dbReference type="NCBI Taxonomy" id="1472761"/>
    <lineage>
        <taxon>Bacteria</taxon>
        <taxon>Bacillati</taxon>
        <taxon>Actinomycetota</taxon>
        <taxon>Coriobacteriia</taxon>
        <taxon>Coriobacteriales</taxon>
        <taxon>Coriobacteriaceae</taxon>
        <taxon>Enorma</taxon>
    </lineage>
</organism>
<evidence type="ECO:0000256" key="3">
    <source>
        <dbReference type="ARBA" id="ARBA00022679"/>
    </source>
</evidence>
<feature type="region of interest" description="Disordered" evidence="10">
    <location>
        <begin position="316"/>
        <end position="338"/>
    </location>
</feature>
<dbReference type="SMART" id="SM00740">
    <property type="entry name" value="PASTA"/>
    <property type="match status" value="3"/>
</dbReference>
<evidence type="ECO:0000256" key="8">
    <source>
        <dbReference type="ARBA" id="ARBA00048679"/>
    </source>
</evidence>
<dbReference type="EC" id="2.7.11.1" evidence="1"/>
<dbReference type="STRING" id="1118060.GCA_000311845_01438"/>
<evidence type="ECO:0000256" key="2">
    <source>
        <dbReference type="ARBA" id="ARBA00022527"/>
    </source>
</evidence>
<dbReference type="EMBL" id="NFHO01000005">
    <property type="protein sequence ID" value="OUN43025.1"/>
    <property type="molecule type" value="Genomic_DNA"/>
</dbReference>
<dbReference type="Gene3D" id="3.30.200.20">
    <property type="entry name" value="Phosphorylase Kinase, domain 1"/>
    <property type="match status" value="1"/>
</dbReference>
<feature type="compositionally biased region" description="Low complexity" evidence="10">
    <location>
        <begin position="319"/>
        <end position="331"/>
    </location>
</feature>
<dbReference type="SUPFAM" id="SSF56112">
    <property type="entry name" value="Protein kinase-like (PK-like)"/>
    <property type="match status" value="1"/>
</dbReference>
<sequence length="602" mass="63220">MQQQVLGGRYLLKDKVGTGGMATVYRAQDQVLNRTVAVKIMLPQYAGDATFAARFKQEAQAAAGLSSPYIVGVYDWGKDGDTYYIVMEYLRGTDLKSGIRSHGALDPKKVAQIGSQICAALSVAHKHEIIHRDIKPQNIMVLPDGNIKVMDFGIARAKNSHLTQDNNVLGTAHYVSPEQTRGQELGATSDIYSLGVVMYECATGQVPFDGDDAISVALKQVNELPVPPSQLNPNLDADLERIILRCMEKDPANRFQTADELRQTLNAYLAGRQVDVPEPTRVIGAVPAGGAGATETRVMSDQTQAMARPAGIGNTAVRSGSGMSSSASGGADPYGGKKKGGKGKIVAGVVAALAIIGIIAFAAFSALNSGAKTVTVPNVLGYTQEEATEELRSLNLGVKTSSGYSDEYEEGEVMSQTPSGGLQVEEGYEVEIQISRGPEPIKTTTVPDLKGRTREEAEKLLEEAGLVGVASEASNDAEEGTVFEQSPAEGEEVEEGSTVTYTVSTGPGTVSIPNVVGDGENSALGALEDAGFSVSREYEYSSRVDAGVVISQSLTGSAMPGTTITITISRGPEPDTSTPDTPATSPDSPTTGEDEEESAGAE</sequence>
<feature type="region of interest" description="Disordered" evidence="10">
    <location>
        <begin position="558"/>
        <end position="602"/>
    </location>
</feature>
<reference evidence="15" key="1">
    <citation type="submission" date="2017-04" db="EMBL/GenBank/DDBJ databases">
        <title>Function of individual gut microbiota members based on whole genome sequencing of pure cultures obtained from chicken caecum.</title>
        <authorList>
            <person name="Medvecky M."/>
            <person name="Cejkova D."/>
            <person name="Polansky O."/>
            <person name="Karasova D."/>
            <person name="Kubasova T."/>
            <person name="Cizek A."/>
            <person name="Rychlik I."/>
        </authorList>
    </citation>
    <scope>NUCLEOTIDE SEQUENCE [LARGE SCALE GENOMIC DNA]</scope>
    <source>
        <strain evidence="15">An70</strain>
    </source>
</reference>
<evidence type="ECO:0000259" key="12">
    <source>
        <dbReference type="PROSITE" id="PS50011"/>
    </source>
</evidence>
<comment type="catalytic activity">
    <reaction evidence="7">
        <text>L-threonyl-[protein] + ATP = O-phospho-L-threonyl-[protein] + ADP + H(+)</text>
        <dbReference type="Rhea" id="RHEA:46608"/>
        <dbReference type="Rhea" id="RHEA-COMP:11060"/>
        <dbReference type="Rhea" id="RHEA-COMP:11605"/>
        <dbReference type="ChEBI" id="CHEBI:15378"/>
        <dbReference type="ChEBI" id="CHEBI:30013"/>
        <dbReference type="ChEBI" id="CHEBI:30616"/>
        <dbReference type="ChEBI" id="CHEBI:61977"/>
        <dbReference type="ChEBI" id="CHEBI:456216"/>
        <dbReference type="EC" id="2.7.11.1"/>
    </reaction>
</comment>
<dbReference type="FunFam" id="3.30.200.20:FF:000035">
    <property type="entry name" value="Serine/threonine protein kinase Stk1"/>
    <property type="match status" value="1"/>
</dbReference>
<dbReference type="PROSITE" id="PS50011">
    <property type="entry name" value="PROTEIN_KINASE_DOM"/>
    <property type="match status" value="1"/>
</dbReference>
<dbReference type="InterPro" id="IPR011009">
    <property type="entry name" value="Kinase-like_dom_sf"/>
</dbReference>
<dbReference type="PROSITE" id="PS00108">
    <property type="entry name" value="PROTEIN_KINASE_ST"/>
    <property type="match status" value="1"/>
</dbReference>
<feature type="transmembrane region" description="Helical" evidence="11">
    <location>
        <begin position="345"/>
        <end position="367"/>
    </location>
</feature>
<dbReference type="FunFam" id="1.10.510.10:FF:000021">
    <property type="entry name" value="Serine/threonine protein kinase"/>
    <property type="match status" value="1"/>
</dbReference>
<evidence type="ECO:0000256" key="6">
    <source>
        <dbReference type="ARBA" id="ARBA00022840"/>
    </source>
</evidence>
<comment type="catalytic activity">
    <reaction evidence="8">
        <text>L-seryl-[protein] + ATP = O-phospho-L-seryl-[protein] + ADP + H(+)</text>
        <dbReference type="Rhea" id="RHEA:17989"/>
        <dbReference type="Rhea" id="RHEA-COMP:9863"/>
        <dbReference type="Rhea" id="RHEA-COMP:11604"/>
        <dbReference type="ChEBI" id="CHEBI:15378"/>
        <dbReference type="ChEBI" id="CHEBI:29999"/>
        <dbReference type="ChEBI" id="CHEBI:30616"/>
        <dbReference type="ChEBI" id="CHEBI:83421"/>
        <dbReference type="ChEBI" id="CHEBI:456216"/>
        <dbReference type="EC" id="2.7.11.1"/>
    </reaction>
</comment>
<keyword evidence="11" id="KW-1133">Transmembrane helix</keyword>
<feature type="domain" description="PASTA" evidence="13">
    <location>
        <begin position="506"/>
        <end position="570"/>
    </location>
</feature>
<evidence type="ECO:0000256" key="1">
    <source>
        <dbReference type="ARBA" id="ARBA00012513"/>
    </source>
</evidence>
<keyword evidence="5 14" id="KW-0418">Kinase</keyword>
<dbReference type="CDD" id="cd06577">
    <property type="entry name" value="PASTA_pknB"/>
    <property type="match status" value="3"/>
</dbReference>
<dbReference type="eggNOG" id="COG0515">
    <property type="taxonomic scope" value="Bacteria"/>
</dbReference>
<feature type="domain" description="Protein kinase" evidence="12">
    <location>
        <begin position="10"/>
        <end position="269"/>
    </location>
</feature>
<dbReference type="Gene3D" id="1.10.510.10">
    <property type="entry name" value="Transferase(Phosphotransferase) domain 1"/>
    <property type="match status" value="1"/>
</dbReference>
<dbReference type="PROSITE" id="PS00107">
    <property type="entry name" value="PROTEIN_KINASE_ATP"/>
    <property type="match status" value="1"/>
</dbReference>
<gene>
    <name evidence="14" type="ORF">B5G21_05310</name>
</gene>
<keyword evidence="2 14" id="KW-0723">Serine/threonine-protein kinase</keyword>
<feature type="binding site" evidence="9">
    <location>
        <position position="39"/>
    </location>
    <ligand>
        <name>ATP</name>
        <dbReference type="ChEBI" id="CHEBI:30616"/>
    </ligand>
</feature>
<feature type="region of interest" description="Disordered" evidence="10">
    <location>
        <begin position="402"/>
        <end position="421"/>
    </location>
</feature>
<dbReference type="PANTHER" id="PTHR43289">
    <property type="entry name" value="MITOGEN-ACTIVATED PROTEIN KINASE KINASE KINASE 20-RELATED"/>
    <property type="match status" value="1"/>
</dbReference>
<keyword evidence="3" id="KW-0808">Transferase</keyword>
<dbReference type="SUPFAM" id="SSF54184">
    <property type="entry name" value="Penicillin-binding protein 2x (pbp-2x), c-terminal domain"/>
    <property type="match status" value="1"/>
</dbReference>
<dbReference type="GO" id="GO:0004674">
    <property type="term" value="F:protein serine/threonine kinase activity"/>
    <property type="evidence" value="ECO:0007669"/>
    <property type="project" value="UniProtKB-KW"/>
</dbReference>
<dbReference type="GO" id="GO:0045717">
    <property type="term" value="P:negative regulation of fatty acid biosynthetic process"/>
    <property type="evidence" value="ECO:0007669"/>
    <property type="project" value="UniProtKB-ARBA"/>
</dbReference>
<keyword evidence="4 9" id="KW-0547">Nucleotide-binding</keyword>
<feature type="compositionally biased region" description="Low complexity" evidence="10">
    <location>
        <begin position="574"/>
        <end position="591"/>
    </location>
</feature>
<name>A0A1Y3U4B9_9ACTN</name>
<proteinExistence type="predicted"/>
<keyword evidence="11" id="KW-0472">Membrane</keyword>
<comment type="caution">
    <text evidence="14">The sequence shown here is derived from an EMBL/GenBank/DDBJ whole genome shotgun (WGS) entry which is preliminary data.</text>
</comment>
<feature type="compositionally biased region" description="Polar residues" evidence="10">
    <location>
        <begin position="558"/>
        <end position="568"/>
    </location>
</feature>
<protein>
    <recommendedName>
        <fullName evidence="1">non-specific serine/threonine protein kinase</fullName>
        <ecNumber evidence="1">2.7.11.1</ecNumber>
    </recommendedName>
</protein>
<dbReference type="Pfam" id="PF03793">
    <property type="entry name" value="PASTA"/>
    <property type="match status" value="3"/>
</dbReference>
<evidence type="ECO:0000256" key="4">
    <source>
        <dbReference type="ARBA" id="ARBA00022741"/>
    </source>
</evidence>